<dbReference type="InterPro" id="IPR009057">
    <property type="entry name" value="Homeodomain-like_sf"/>
</dbReference>
<evidence type="ECO:0000256" key="1">
    <source>
        <dbReference type="ARBA" id="ARBA00023125"/>
    </source>
</evidence>
<proteinExistence type="predicted"/>
<accession>C8NHP2</accession>
<dbReference type="InterPro" id="IPR050624">
    <property type="entry name" value="HTH-type_Tx_Regulator"/>
</dbReference>
<comment type="caution">
    <text evidence="4">The sequence shown here is derived from an EMBL/GenBank/DDBJ whole genome shotgun (WGS) entry which is preliminary data.</text>
</comment>
<dbReference type="PROSITE" id="PS50977">
    <property type="entry name" value="HTH_TETR_2"/>
    <property type="match status" value="1"/>
</dbReference>
<dbReference type="EMBL" id="ACKZ01000021">
    <property type="protein sequence ID" value="EEW36705.1"/>
    <property type="molecule type" value="Genomic_DNA"/>
</dbReference>
<dbReference type="PANTHER" id="PTHR43479">
    <property type="entry name" value="ACREF/ENVCD OPERON REPRESSOR-RELATED"/>
    <property type="match status" value="1"/>
</dbReference>
<feature type="domain" description="HTH tetR-type" evidence="3">
    <location>
        <begin position="6"/>
        <end position="66"/>
    </location>
</feature>
<dbReference type="AlphaFoldDB" id="C8NHP2"/>
<dbReference type="eggNOG" id="COG1309">
    <property type="taxonomic scope" value="Bacteria"/>
</dbReference>
<dbReference type="STRING" id="638301.HMPREF0444_1437"/>
<dbReference type="Gene3D" id="1.10.357.10">
    <property type="entry name" value="Tetracycline Repressor, domain 2"/>
    <property type="match status" value="1"/>
</dbReference>
<evidence type="ECO:0000313" key="5">
    <source>
        <dbReference type="Proteomes" id="UP000005926"/>
    </source>
</evidence>
<keyword evidence="1 2" id="KW-0238">DNA-binding</keyword>
<dbReference type="Proteomes" id="UP000005926">
    <property type="component" value="Unassembled WGS sequence"/>
</dbReference>
<evidence type="ECO:0000259" key="3">
    <source>
        <dbReference type="PROSITE" id="PS50977"/>
    </source>
</evidence>
<dbReference type="InterPro" id="IPR001647">
    <property type="entry name" value="HTH_TetR"/>
</dbReference>
<dbReference type="RefSeq" id="WP_005607945.1">
    <property type="nucleotide sequence ID" value="NZ_CP102283.1"/>
</dbReference>
<evidence type="ECO:0000313" key="4">
    <source>
        <dbReference type="EMBL" id="EEW36705.1"/>
    </source>
</evidence>
<dbReference type="SUPFAM" id="SSF46689">
    <property type="entry name" value="Homeodomain-like"/>
    <property type="match status" value="1"/>
</dbReference>
<dbReference type="PANTHER" id="PTHR43479:SF23">
    <property type="entry name" value="HTH TETR-TYPE DOMAIN-CONTAINING PROTEIN"/>
    <property type="match status" value="1"/>
</dbReference>
<protein>
    <submittedName>
        <fullName evidence="4">Transcriptional regulator, TetR family</fullName>
    </submittedName>
</protein>
<name>C8NHP2_9LACT</name>
<feature type="DNA-binding region" description="H-T-H motif" evidence="2">
    <location>
        <begin position="29"/>
        <end position="48"/>
    </location>
</feature>
<gene>
    <name evidence="4" type="ORF">HMPREF0444_1437</name>
</gene>
<dbReference type="Pfam" id="PF14278">
    <property type="entry name" value="TetR_C_8"/>
    <property type="match status" value="1"/>
</dbReference>
<dbReference type="InterPro" id="IPR039532">
    <property type="entry name" value="TetR_C_Firmicutes"/>
</dbReference>
<dbReference type="HOGENOM" id="CLU_087539_3_1_9"/>
<dbReference type="Pfam" id="PF00440">
    <property type="entry name" value="TetR_N"/>
    <property type="match status" value="1"/>
</dbReference>
<keyword evidence="5" id="KW-1185">Reference proteome</keyword>
<sequence>MDRRQQKSRKAIFEAFSLLLEKKRYSKITVQDIIDTANVGRSTFYAHFETKDELLNAICEEIFDHIFESLHTDDSYTSENRNSALADKLSHLLWHLREQKNEISAFLTDENSNLFLRYFKQHLTILFADFSNSANKSIPKEFVTNHYVTSFAETVKWWSSNGMSLSPEVVVEYYMQLIR</sequence>
<organism evidence="4 5">
    <name type="scientific">Granulicatella adiacens ATCC 49175</name>
    <dbReference type="NCBI Taxonomy" id="638301"/>
    <lineage>
        <taxon>Bacteria</taxon>
        <taxon>Bacillati</taxon>
        <taxon>Bacillota</taxon>
        <taxon>Bacilli</taxon>
        <taxon>Lactobacillales</taxon>
        <taxon>Carnobacteriaceae</taxon>
        <taxon>Granulicatella</taxon>
    </lineage>
</organism>
<dbReference type="GeneID" id="78412182"/>
<dbReference type="GO" id="GO:0003677">
    <property type="term" value="F:DNA binding"/>
    <property type="evidence" value="ECO:0007669"/>
    <property type="project" value="UniProtKB-UniRule"/>
</dbReference>
<reference evidence="4 5" key="1">
    <citation type="submission" date="2009-08" db="EMBL/GenBank/DDBJ databases">
        <authorList>
            <person name="Muzny D."/>
            <person name="Qin X."/>
            <person name="Deng J."/>
            <person name="Jiang H."/>
            <person name="Liu Y."/>
            <person name="Qu J."/>
            <person name="Song X.-Z."/>
            <person name="Zhang L."/>
            <person name="Thornton R."/>
            <person name="Coyle M."/>
            <person name="Francisco L."/>
            <person name="Jackson L."/>
            <person name="Javaid M."/>
            <person name="Korchina V."/>
            <person name="Kovar C."/>
            <person name="Mata R."/>
            <person name="Mathew T."/>
            <person name="Ngo R."/>
            <person name="Nguyen L."/>
            <person name="Nguyen N."/>
            <person name="Okwuonu G."/>
            <person name="Ongeri F."/>
            <person name="Pham C."/>
            <person name="Simmons D."/>
            <person name="Wilczek-Boney K."/>
            <person name="Hale W."/>
            <person name="Jakkamsetti A."/>
            <person name="Pham P."/>
            <person name="Ruth R."/>
            <person name="San Lucas F."/>
            <person name="Warren J."/>
            <person name="Zhang J."/>
            <person name="Zhao Z."/>
            <person name="Zhou C."/>
            <person name="Zhu D."/>
            <person name="Lee S."/>
            <person name="Bess C."/>
            <person name="Blankenburg K."/>
            <person name="Forbes L."/>
            <person name="Fu Q."/>
            <person name="Gubbala S."/>
            <person name="Hirani K."/>
            <person name="Jayaseelan J.C."/>
            <person name="Lara F."/>
            <person name="Munidasa M."/>
            <person name="Palculict T."/>
            <person name="Patil S."/>
            <person name="Pu L.-L."/>
            <person name="Saada N."/>
            <person name="Tang L."/>
            <person name="Weissenberger G."/>
            <person name="Zhu Y."/>
            <person name="Hemphill L."/>
            <person name="Shang Y."/>
            <person name="Youmans B."/>
            <person name="Ayvaz T."/>
            <person name="Ross M."/>
            <person name="Santibanez J."/>
            <person name="Aqrawi P."/>
            <person name="Gross S."/>
            <person name="Joshi V."/>
            <person name="Fowler G."/>
            <person name="Nazareth L."/>
            <person name="Reid J."/>
            <person name="Worley K."/>
            <person name="Petrosino J."/>
            <person name="Highlander S."/>
            <person name="Gibbs R."/>
        </authorList>
    </citation>
    <scope>NUCLEOTIDE SEQUENCE [LARGE SCALE GENOMIC DNA]</scope>
    <source>
        <strain evidence="4 5">ATCC 49175</strain>
    </source>
</reference>
<evidence type="ECO:0000256" key="2">
    <source>
        <dbReference type="PROSITE-ProRule" id="PRU00335"/>
    </source>
</evidence>